<keyword evidence="3" id="KW-1185">Reference proteome</keyword>
<sequence>MTHDYEGKVHFPTGSSLGGLCYLIPVVGARWQDLLETCENGNKDEAQDEEIVKSITLIEKSKDISSRENFLEFEENGEVFVEAIDIKKDEARYKIVNSINLFEESKKNEEDELHTSFRKKVTFDLNISINQVCANYSEISPSNLQKQNGEEKEEANELSNSSVSSYISYPPNHRYHCCRNSTADEFDDIDLDDNEDVECPLNGLMFQEESSSNESLFSLSIDSTRRGNNHTIEIDENMEVNSPLNPTRNLSLLKDTGVTTTTSPSLLKTMNQQEKNVDVNILDYCITYDQRVQKESNLKCQENEVVAVDTSLSSQLKDTGITTTSPSLFKTMNQQEKENIDVNILDYCITYDQCVQKESSLKCQENEVVAVDTSLSSWLVQSSQDDTPNSRNSGGSVGNLPVDRPILGALRLEELKDEKNSAIGTIGSYLRHTGQQATGISSY</sequence>
<dbReference type="EMBL" id="AYRZ02000004">
    <property type="protein sequence ID" value="PHT82933.1"/>
    <property type="molecule type" value="Genomic_DNA"/>
</dbReference>
<feature type="compositionally biased region" description="Polar residues" evidence="1">
    <location>
        <begin position="381"/>
        <end position="394"/>
    </location>
</feature>
<comment type="caution">
    <text evidence="2">The sequence shown here is derived from an EMBL/GenBank/DDBJ whole genome shotgun (WGS) entry which is preliminary data.</text>
</comment>
<organism evidence="2 3">
    <name type="scientific">Capsicum annuum</name>
    <name type="common">Capsicum pepper</name>
    <dbReference type="NCBI Taxonomy" id="4072"/>
    <lineage>
        <taxon>Eukaryota</taxon>
        <taxon>Viridiplantae</taxon>
        <taxon>Streptophyta</taxon>
        <taxon>Embryophyta</taxon>
        <taxon>Tracheophyta</taxon>
        <taxon>Spermatophyta</taxon>
        <taxon>Magnoliopsida</taxon>
        <taxon>eudicotyledons</taxon>
        <taxon>Gunneridae</taxon>
        <taxon>Pentapetalae</taxon>
        <taxon>asterids</taxon>
        <taxon>lamiids</taxon>
        <taxon>Solanales</taxon>
        <taxon>Solanaceae</taxon>
        <taxon>Solanoideae</taxon>
        <taxon>Capsiceae</taxon>
        <taxon>Capsicum</taxon>
    </lineage>
</organism>
<evidence type="ECO:0000313" key="2">
    <source>
        <dbReference type="EMBL" id="PHT82933.1"/>
    </source>
</evidence>
<evidence type="ECO:0000256" key="1">
    <source>
        <dbReference type="SAM" id="MobiDB-lite"/>
    </source>
</evidence>
<accession>A0A2G2ZLU2</accession>
<dbReference type="AlphaFoldDB" id="A0A2G2ZLU2"/>
<evidence type="ECO:0000313" key="3">
    <source>
        <dbReference type="Proteomes" id="UP000222542"/>
    </source>
</evidence>
<dbReference type="InterPro" id="IPR039300">
    <property type="entry name" value="JASON"/>
</dbReference>
<feature type="region of interest" description="Disordered" evidence="1">
    <location>
        <begin position="381"/>
        <end position="400"/>
    </location>
</feature>
<dbReference type="Gramene" id="PHT82933">
    <property type="protein sequence ID" value="PHT82933"/>
    <property type="gene ID" value="T459_11376"/>
</dbReference>
<dbReference type="PANTHER" id="PTHR33318:SF22">
    <property type="entry name" value="SUPPRESSOR PROTEIN SRP40-LIKE ISOFORM X1"/>
    <property type="match status" value="1"/>
</dbReference>
<protein>
    <submittedName>
        <fullName evidence="2">Uncharacterized protein</fullName>
    </submittedName>
</protein>
<dbReference type="PANTHER" id="PTHR33318">
    <property type="entry name" value="ASPARTYL/GLUTAMYL-TRNA(ASN/GLN) AMIDOTRANSFERASE SUBUNIT"/>
    <property type="match status" value="1"/>
</dbReference>
<dbReference type="OMA" id="WSHTGQT"/>
<feature type="region of interest" description="Disordered" evidence="1">
    <location>
        <begin position="143"/>
        <end position="164"/>
    </location>
</feature>
<name>A0A2G2ZLU2_CAPAN</name>
<dbReference type="Proteomes" id="UP000222542">
    <property type="component" value="Unassembled WGS sequence"/>
</dbReference>
<proteinExistence type="predicted"/>
<reference evidence="2 3" key="1">
    <citation type="journal article" date="2014" name="Nat. Genet.">
        <title>Genome sequence of the hot pepper provides insights into the evolution of pungency in Capsicum species.</title>
        <authorList>
            <person name="Kim S."/>
            <person name="Park M."/>
            <person name="Yeom S.I."/>
            <person name="Kim Y.M."/>
            <person name="Lee J.M."/>
            <person name="Lee H.A."/>
            <person name="Seo E."/>
            <person name="Choi J."/>
            <person name="Cheong K."/>
            <person name="Kim K.T."/>
            <person name="Jung K."/>
            <person name="Lee G.W."/>
            <person name="Oh S.K."/>
            <person name="Bae C."/>
            <person name="Kim S.B."/>
            <person name="Lee H.Y."/>
            <person name="Kim S.Y."/>
            <person name="Kim M.S."/>
            <person name="Kang B.C."/>
            <person name="Jo Y.D."/>
            <person name="Yang H.B."/>
            <person name="Jeong H.J."/>
            <person name="Kang W.H."/>
            <person name="Kwon J.K."/>
            <person name="Shin C."/>
            <person name="Lim J.Y."/>
            <person name="Park J.H."/>
            <person name="Huh J.H."/>
            <person name="Kim J.S."/>
            <person name="Kim B.D."/>
            <person name="Cohen O."/>
            <person name="Paran I."/>
            <person name="Suh M.C."/>
            <person name="Lee S.B."/>
            <person name="Kim Y.K."/>
            <person name="Shin Y."/>
            <person name="Noh S.J."/>
            <person name="Park J."/>
            <person name="Seo Y.S."/>
            <person name="Kwon S.Y."/>
            <person name="Kim H.A."/>
            <person name="Park J.M."/>
            <person name="Kim H.J."/>
            <person name="Choi S.B."/>
            <person name="Bosland P.W."/>
            <person name="Reeves G."/>
            <person name="Jo S.H."/>
            <person name="Lee B.W."/>
            <person name="Cho H.T."/>
            <person name="Choi H.S."/>
            <person name="Lee M.S."/>
            <person name="Yu Y."/>
            <person name="Do Choi Y."/>
            <person name="Park B.S."/>
            <person name="van Deynze A."/>
            <person name="Ashrafi H."/>
            <person name="Hill T."/>
            <person name="Kim W.T."/>
            <person name="Pai H.S."/>
            <person name="Ahn H.K."/>
            <person name="Yeam I."/>
            <person name="Giovannoni J.J."/>
            <person name="Rose J.K."/>
            <person name="Sorensen I."/>
            <person name="Lee S.J."/>
            <person name="Kim R.W."/>
            <person name="Choi I.Y."/>
            <person name="Choi B.S."/>
            <person name="Lim J.S."/>
            <person name="Lee Y.H."/>
            <person name="Choi D."/>
        </authorList>
    </citation>
    <scope>NUCLEOTIDE SEQUENCE [LARGE SCALE GENOMIC DNA]</scope>
    <source>
        <strain evidence="3">cv. CM334</strain>
    </source>
</reference>
<gene>
    <name evidence="2" type="ORF">T459_11376</name>
</gene>
<dbReference type="GO" id="GO:0007142">
    <property type="term" value="P:male meiosis II"/>
    <property type="evidence" value="ECO:0007669"/>
    <property type="project" value="InterPro"/>
</dbReference>
<reference evidence="2 3" key="2">
    <citation type="journal article" date="2017" name="Genome Biol.">
        <title>New reference genome sequences of hot pepper reveal the massive evolution of plant disease-resistance genes by retroduplication.</title>
        <authorList>
            <person name="Kim S."/>
            <person name="Park J."/>
            <person name="Yeom S.I."/>
            <person name="Kim Y.M."/>
            <person name="Seo E."/>
            <person name="Kim K.T."/>
            <person name="Kim M.S."/>
            <person name="Lee J.M."/>
            <person name="Cheong K."/>
            <person name="Shin H.S."/>
            <person name="Kim S.B."/>
            <person name="Han K."/>
            <person name="Lee J."/>
            <person name="Park M."/>
            <person name="Lee H.A."/>
            <person name="Lee H.Y."/>
            <person name="Lee Y."/>
            <person name="Oh S."/>
            <person name="Lee J.H."/>
            <person name="Choi E."/>
            <person name="Choi E."/>
            <person name="Lee S.E."/>
            <person name="Jeon J."/>
            <person name="Kim H."/>
            <person name="Choi G."/>
            <person name="Song H."/>
            <person name="Lee J."/>
            <person name="Lee S.C."/>
            <person name="Kwon J.K."/>
            <person name="Lee H.Y."/>
            <person name="Koo N."/>
            <person name="Hong Y."/>
            <person name="Kim R.W."/>
            <person name="Kang W.H."/>
            <person name="Huh J.H."/>
            <person name="Kang B.C."/>
            <person name="Yang T.J."/>
            <person name="Lee Y.H."/>
            <person name="Bennetzen J.L."/>
            <person name="Choi D."/>
        </authorList>
    </citation>
    <scope>NUCLEOTIDE SEQUENCE [LARGE SCALE GENOMIC DNA]</scope>
    <source>
        <strain evidence="3">cv. CM334</strain>
    </source>
</reference>